<name>A0A2V2YTQ9_9BACL</name>
<evidence type="ECO:0000313" key="1">
    <source>
        <dbReference type="EMBL" id="PWW02873.1"/>
    </source>
</evidence>
<proteinExistence type="predicted"/>
<dbReference type="RefSeq" id="WP_110044354.1">
    <property type="nucleotide sequence ID" value="NZ_CP054612.1"/>
</dbReference>
<dbReference type="OrthoDB" id="2618645at2"/>
<evidence type="ECO:0000313" key="2">
    <source>
        <dbReference type="Proteomes" id="UP000246635"/>
    </source>
</evidence>
<sequence>MFKKGIFIVVLLISYCFIEPKRGDAWTGIGTTLLETYRIGLAEARTWDSNANLTLIISVGSTSSNPQSTIGLDGRREVWNMIFTNGQRNATLILNIKRGKIAIKHAINDSAPGFEVISPEQLTLDSTEMVRIAKKHGLRPGKGFVEGYHFKVIKEKQTLFFGIYGHNKDGNLKTWYMNNKGTIMGSATKND</sequence>
<gene>
    <name evidence="1" type="ORF">DFQ01_108150</name>
</gene>
<organism evidence="1 2">
    <name type="scientific">Paenibacillus cellulosilyticus</name>
    <dbReference type="NCBI Taxonomy" id="375489"/>
    <lineage>
        <taxon>Bacteria</taxon>
        <taxon>Bacillati</taxon>
        <taxon>Bacillota</taxon>
        <taxon>Bacilli</taxon>
        <taxon>Bacillales</taxon>
        <taxon>Paenibacillaceae</taxon>
        <taxon>Paenibacillus</taxon>
    </lineage>
</organism>
<accession>A0A2V2YTQ9</accession>
<dbReference type="Proteomes" id="UP000246635">
    <property type="component" value="Unassembled WGS sequence"/>
</dbReference>
<dbReference type="EMBL" id="QGTQ01000008">
    <property type="protein sequence ID" value="PWW02873.1"/>
    <property type="molecule type" value="Genomic_DNA"/>
</dbReference>
<dbReference type="AlphaFoldDB" id="A0A2V2YTQ9"/>
<keyword evidence="2" id="KW-1185">Reference proteome</keyword>
<reference evidence="1 2" key="1">
    <citation type="submission" date="2018-05" db="EMBL/GenBank/DDBJ databases">
        <title>Genomic Encyclopedia of Type Strains, Phase III (KMG-III): the genomes of soil and plant-associated and newly described type strains.</title>
        <authorList>
            <person name="Whitman W."/>
        </authorList>
    </citation>
    <scope>NUCLEOTIDE SEQUENCE [LARGE SCALE GENOMIC DNA]</scope>
    <source>
        <strain evidence="1 2">CECT 5696</strain>
    </source>
</reference>
<comment type="caution">
    <text evidence="1">The sequence shown here is derived from an EMBL/GenBank/DDBJ whole genome shotgun (WGS) entry which is preliminary data.</text>
</comment>
<protein>
    <submittedName>
        <fullName evidence="1">Uncharacterized protein</fullName>
    </submittedName>
</protein>